<comment type="caution">
    <text evidence="3">The sequence shown here is derived from an EMBL/GenBank/DDBJ whole genome shotgun (WGS) entry which is preliminary data.</text>
</comment>
<dbReference type="InterPro" id="IPR027385">
    <property type="entry name" value="Beta-barrel_OMP"/>
</dbReference>
<dbReference type="AlphaFoldDB" id="J9CCF0"/>
<feature type="domain" description="Outer membrane protein beta-barrel" evidence="2">
    <location>
        <begin position="21"/>
        <end position="215"/>
    </location>
</feature>
<evidence type="ECO:0000313" key="3">
    <source>
        <dbReference type="EMBL" id="EJW97600.1"/>
    </source>
</evidence>
<gene>
    <name evidence="3" type="ORF">EVA_14289</name>
</gene>
<proteinExistence type="predicted"/>
<reference evidence="3" key="1">
    <citation type="journal article" date="2012" name="PLoS ONE">
        <title>Gene sets for utilization of primary and secondary nutrition supplies in the distal gut of endangered iberian lynx.</title>
        <authorList>
            <person name="Alcaide M."/>
            <person name="Messina E."/>
            <person name="Richter M."/>
            <person name="Bargiela R."/>
            <person name="Peplies J."/>
            <person name="Huws S.A."/>
            <person name="Newbold C.J."/>
            <person name="Golyshin P.N."/>
            <person name="Simon M.A."/>
            <person name="Lopez G."/>
            <person name="Yakimov M.M."/>
            <person name="Ferrer M."/>
        </authorList>
    </citation>
    <scope>NUCLEOTIDE SEQUENCE</scope>
</reference>
<evidence type="ECO:0000256" key="1">
    <source>
        <dbReference type="ARBA" id="ARBA00022729"/>
    </source>
</evidence>
<dbReference type="Pfam" id="PF13505">
    <property type="entry name" value="OMP_b-brl"/>
    <property type="match status" value="1"/>
</dbReference>
<dbReference type="EMBL" id="AMCI01004679">
    <property type="protein sequence ID" value="EJW97600.1"/>
    <property type="molecule type" value="Genomic_DNA"/>
</dbReference>
<accession>J9CCF0</accession>
<name>J9CCF0_9ZZZZ</name>
<dbReference type="InterPro" id="IPR011250">
    <property type="entry name" value="OMP/PagP_B-barrel"/>
</dbReference>
<sequence>MNKRTKNMKTIQKHSLRLLLLAVVSLVFALPGQAQLTPYTYFNVDWQFNGVTGNSFANRASGWGMNFEGGYYVLPDLAVGGFLQYHTNHKYIPRQTIPLTATSALTTDQQHSLFQVPFGVLAHYRFRDDNCQPYVSLKLGANYAKLSSEFNIYEVKDNTWGFYLSPEVGVNVYPWPNSIGFHLAVYYSYATNKGTIFDYHVDNVNNLGFRLGIAF</sequence>
<protein>
    <recommendedName>
        <fullName evidence="2">Outer membrane protein beta-barrel domain-containing protein</fullName>
    </recommendedName>
</protein>
<dbReference type="Gene3D" id="2.40.160.20">
    <property type="match status" value="1"/>
</dbReference>
<organism evidence="3">
    <name type="scientific">gut metagenome</name>
    <dbReference type="NCBI Taxonomy" id="749906"/>
    <lineage>
        <taxon>unclassified sequences</taxon>
        <taxon>metagenomes</taxon>
        <taxon>organismal metagenomes</taxon>
    </lineage>
</organism>
<keyword evidence="1" id="KW-0732">Signal</keyword>
<dbReference type="SUPFAM" id="SSF56925">
    <property type="entry name" value="OMPA-like"/>
    <property type="match status" value="1"/>
</dbReference>
<evidence type="ECO:0000259" key="2">
    <source>
        <dbReference type="Pfam" id="PF13505"/>
    </source>
</evidence>